<feature type="region of interest" description="Disordered" evidence="1">
    <location>
        <begin position="1"/>
        <end position="34"/>
    </location>
</feature>
<evidence type="ECO:0000313" key="3">
    <source>
        <dbReference type="Proteomes" id="UP001342314"/>
    </source>
</evidence>
<feature type="compositionally biased region" description="Basic and acidic residues" evidence="1">
    <location>
        <begin position="169"/>
        <end position="183"/>
    </location>
</feature>
<keyword evidence="3" id="KW-1185">Reference proteome</keyword>
<evidence type="ECO:0000256" key="1">
    <source>
        <dbReference type="SAM" id="MobiDB-lite"/>
    </source>
</evidence>
<name>A0AAV5GWW2_9BASI</name>
<dbReference type="Proteomes" id="UP001342314">
    <property type="component" value="Unassembled WGS sequence"/>
</dbReference>
<reference evidence="2 3" key="1">
    <citation type="submission" date="2021-12" db="EMBL/GenBank/DDBJ databases">
        <title>High titer production of polyol ester of fatty acids by Rhodotorula paludigena BS15 towards product separation-free biomass refinery.</title>
        <authorList>
            <person name="Mano J."/>
            <person name="Ono H."/>
            <person name="Tanaka T."/>
            <person name="Naito K."/>
            <person name="Sushida H."/>
            <person name="Ike M."/>
            <person name="Tokuyasu K."/>
            <person name="Kitaoka M."/>
        </authorList>
    </citation>
    <scope>NUCLEOTIDE SEQUENCE [LARGE SCALE GENOMIC DNA]</scope>
    <source>
        <strain evidence="2 3">BS15</strain>
    </source>
</reference>
<feature type="region of interest" description="Disordered" evidence="1">
    <location>
        <begin position="118"/>
        <end position="301"/>
    </location>
</feature>
<evidence type="ECO:0000313" key="2">
    <source>
        <dbReference type="EMBL" id="GJN93975.1"/>
    </source>
</evidence>
<sequence>MGEHSKDRDRDDDRRRDRADDSGDEGPPAGVAELDDSDYFLKATELKLWLWEEKGKRLDSLRTEDARRYFKRFCKAWNRGRLDAKFYAGISPASLPSSISTSHSWSFSKASQQELDTAASVRKSIDTGSKVRSYDSAAPVAGPSRPPPGAGGAATLGPTLPPSSAVERLQMDRDARDSARQAERNASSSQRRREARDARDDERDERATGRDRVVEKRREGNASRRAFEAGREGGGMLEFDDEALLGGETGKGGPAGSFQDALRQRDAAQQRRQERKFGKQEERQAEMSDRLSAHRQKEDATMAMFKQLAAQRFGAPPS</sequence>
<dbReference type="PANTHER" id="PTHR34117">
    <property type="entry name" value="STYLE CELL-CYCLE INHIBITOR 1"/>
    <property type="match status" value="1"/>
</dbReference>
<dbReference type="PANTHER" id="PTHR34117:SF1">
    <property type="entry name" value="STYLE CELL-CYCLE INHIBITOR 1"/>
    <property type="match status" value="1"/>
</dbReference>
<protein>
    <submittedName>
        <fullName evidence="2">Uncharacterized protein</fullName>
    </submittedName>
</protein>
<comment type="caution">
    <text evidence="2">The sequence shown here is derived from an EMBL/GenBank/DDBJ whole genome shotgun (WGS) entry which is preliminary data.</text>
</comment>
<dbReference type="AlphaFoldDB" id="A0AAV5GWW2"/>
<feature type="compositionally biased region" description="Basic and acidic residues" evidence="1">
    <location>
        <begin position="1"/>
        <end position="21"/>
    </location>
</feature>
<accession>A0AAV5GWW2</accession>
<dbReference type="EMBL" id="BQKY01000015">
    <property type="protein sequence ID" value="GJN93975.1"/>
    <property type="molecule type" value="Genomic_DNA"/>
</dbReference>
<gene>
    <name evidence="2" type="ORF">Rhopal_007038-T1</name>
</gene>
<dbReference type="InterPro" id="IPR044688">
    <property type="entry name" value="SCI-1-like"/>
</dbReference>
<organism evidence="2 3">
    <name type="scientific">Rhodotorula paludigena</name>
    <dbReference type="NCBI Taxonomy" id="86838"/>
    <lineage>
        <taxon>Eukaryota</taxon>
        <taxon>Fungi</taxon>
        <taxon>Dikarya</taxon>
        <taxon>Basidiomycota</taxon>
        <taxon>Pucciniomycotina</taxon>
        <taxon>Microbotryomycetes</taxon>
        <taxon>Sporidiobolales</taxon>
        <taxon>Sporidiobolaceae</taxon>
        <taxon>Rhodotorula</taxon>
    </lineage>
</organism>
<feature type="compositionally biased region" description="Basic and acidic residues" evidence="1">
    <location>
        <begin position="191"/>
        <end position="231"/>
    </location>
</feature>
<proteinExistence type="predicted"/>
<feature type="compositionally biased region" description="Basic and acidic residues" evidence="1">
    <location>
        <begin position="262"/>
        <end position="300"/>
    </location>
</feature>